<dbReference type="Proteomes" id="UP000018208">
    <property type="component" value="Unassembled WGS sequence"/>
</dbReference>
<accession>V6LWS8</accession>
<organism evidence="2">
    <name type="scientific">Spironucleus salmonicida</name>
    <dbReference type="NCBI Taxonomy" id="348837"/>
    <lineage>
        <taxon>Eukaryota</taxon>
        <taxon>Metamonada</taxon>
        <taxon>Diplomonadida</taxon>
        <taxon>Hexamitidae</taxon>
        <taxon>Hexamitinae</taxon>
        <taxon>Spironucleus</taxon>
    </lineage>
</organism>
<keyword evidence="4" id="KW-1185">Reference proteome</keyword>
<dbReference type="EMBL" id="KI545981">
    <property type="protein sequence ID" value="EST48678.1"/>
    <property type="molecule type" value="Genomic_DNA"/>
</dbReference>
<evidence type="ECO:0000256" key="1">
    <source>
        <dbReference type="SAM" id="MobiDB-lite"/>
    </source>
</evidence>
<evidence type="ECO:0000313" key="2">
    <source>
        <dbReference type="EMBL" id="EST48678.1"/>
    </source>
</evidence>
<evidence type="ECO:0000313" key="3">
    <source>
        <dbReference type="EMBL" id="KAH0573761.1"/>
    </source>
</evidence>
<protein>
    <submittedName>
        <fullName evidence="2">Uncharacterized protein</fullName>
    </submittedName>
</protein>
<dbReference type="VEuPathDB" id="GiardiaDB:SS50377_23696"/>
<sequence length="996" mass="113072">MNVSDLLVASQKYHNKQTTLEPLVLHVTSRAEKTQKSQLAFILKYATQAPSSEITAILSGFLSICELQLAYSAIPHVMSSQPMQIAVTRSIEAQMRPIISPIVQTLTDEPKITDQLIQDILHLETKIALEKDVLPPYALAQEVANATLLLLQQNQRLLNASYFFIALTLQTSTLAGANLFKQICISHQYSDQSKLLSYLIDQSVIFDYSLAFDTIKQSFRNPILLAKLGVLTEKTDETAMILIHKLQENPNTPIQQFVFAFKILVKFDFHSNEKLIQSLCHLSKLITIFSHFHTLILDMGTCVKKHKNGYHFLQIFINLVIQQQQNVGKSTQILCKLAENFDLYENLQIFGVGIENIQFVAFSSSCRFEEFTTAFLNWSEESKKYEKQQKNIVISLQNLISILKNIELDDFIEENYMLFIENSREILELLAANSKLKFLTLINQNDDQTNAVFSKFALALTQTNLQEILVGTSQPTIENTCKFIATLPANTEIKTSVSFLVQKVAILPQLAPEAQQIVVSLLACFIERFGDCLGAQTGQIMSVLIAQMLKNNYDQNCCFKVLNGFAKVNLEGAVALFDECKLDMKYRVRFVAENLTARVESYKNEVLQGLCIENSKGRNAAVDVVFKLAENGTDISKFVTQEATIQNVKFMTYYGFRIGEIMKLQLDEYVKMGQLPVFPVEFVQFAQFLFTQNYSQKQPILNYIEMLFCNLDSMQLQQFLDQYSFNIYEMILVPKFRSQIKRIFIAAGLCVGRDFVNEILTSNLAVLSQQLGNFEATRTARTVQTKIMHVLKKVSPQSYPGRYEANTYIQLNITLPSHLRSQLSNKNYNDDEIIKIGNSNQDEIDELLFQKVDELDQHENYDEFIDQVSHKNNQDRILENVKDELKMIEARRMQQHLSNINTGIQFKAKGAGGDITRNGKRPSATIPLHGKLSKHQQRGVQQVISGVFKRDKVGQTKLARAVQERISKGSKANSIKAGKVQGGRQKIKAAMKHAKK</sequence>
<gene>
    <name evidence="2" type="ORF">SS50377_11291</name>
    <name evidence="3" type="ORF">SS50377_23696</name>
</gene>
<feature type="region of interest" description="Disordered" evidence="1">
    <location>
        <begin position="969"/>
        <end position="996"/>
    </location>
</feature>
<feature type="compositionally biased region" description="Basic residues" evidence="1">
    <location>
        <begin position="985"/>
        <end position="996"/>
    </location>
</feature>
<reference evidence="3" key="2">
    <citation type="submission" date="2020-12" db="EMBL/GenBank/DDBJ databases">
        <title>New Spironucleus salmonicida genome in near-complete chromosomes.</title>
        <authorList>
            <person name="Xu F."/>
            <person name="Kurt Z."/>
            <person name="Jimenez-Gonzalez A."/>
            <person name="Astvaldsson A."/>
            <person name="Andersson J.O."/>
            <person name="Svard S.G."/>
        </authorList>
    </citation>
    <scope>NUCLEOTIDE SEQUENCE</scope>
    <source>
        <strain evidence="3">ATCC 50377</strain>
    </source>
</reference>
<reference evidence="2 3" key="1">
    <citation type="journal article" date="2014" name="PLoS Genet.">
        <title>The Genome of Spironucleus salmonicida Highlights a Fish Pathogen Adapted to Fluctuating Environments.</title>
        <authorList>
            <person name="Xu F."/>
            <person name="Jerlstrom-Hultqvist J."/>
            <person name="Einarsson E."/>
            <person name="Astvaldsson A."/>
            <person name="Svard S.G."/>
            <person name="Andersson J.O."/>
        </authorList>
    </citation>
    <scope>NUCLEOTIDE SEQUENCE</scope>
    <source>
        <strain evidence="3">ATCC 50377</strain>
    </source>
</reference>
<evidence type="ECO:0000313" key="4">
    <source>
        <dbReference type="Proteomes" id="UP000018208"/>
    </source>
</evidence>
<name>V6LWS8_9EUKA</name>
<proteinExistence type="predicted"/>
<dbReference type="EMBL" id="AUWU02000004">
    <property type="protein sequence ID" value="KAH0573761.1"/>
    <property type="molecule type" value="Genomic_DNA"/>
</dbReference>
<dbReference type="AlphaFoldDB" id="V6LWS8"/>